<proteinExistence type="predicted"/>
<dbReference type="OrthoDB" id="1448547at2"/>
<protein>
    <recommendedName>
        <fullName evidence="4">Outer membrane protein beta-barrel domain-containing protein</fullName>
    </recommendedName>
</protein>
<keyword evidence="1" id="KW-0732">Signal</keyword>
<dbReference type="AlphaFoldDB" id="A0A2S9WWL8"/>
<evidence type="ECO:0000313" key="3">
    <source>
        <dbReference type="Proteomes" id="UP000239532"/>
    </source>
</evidence>
<reference evidence="2 3" key="1">
    <citation type="submission" date="2016-11" db="EMBL/GenBank/DDBJ databases">
        <title>Trade-off between light-utilization and light-protection in marine flavobacteria.</title>
        <authorList>
            <person name="Kumagai Y."/>
        </authorList>
    </citation>
    <scope>NUCLEOTIDE SEQUENCE [LARGE SCALE GENOMIC DNA]</scope>
    <source>
        <strain evidence="2 3">JCM 17109</strain>
    </source>
</reference>
<comment type="caution">
    <text evidence="2">The sequence shown here is derived from an EMBL/GenBank/DDBJ whole genome shotgun (WGS) entry which is preliminary data.</text>
</comment>
<accession>A0A2S9WWL8</accession>
<keyword evidence="3" id="KW-1185">Reference proteome</keyword>
<evidence type="ECO:0008006" key="4">
    <source>
        <dbReference type="Google" id="ProtNLM"/>
    </source>
</evidence>
<dbReference type="Proteomes" id="UP000239532">
    <property type="component" value="Unassembled WGS sequence"/>
</dbReference>
<dbReference type="EMBL" id="MQUC01000003">
    <property type="protein sequence ID" value="PRP67870.1"/>
    <property type="molecule type" value="Genomic_DNA"/>
</dbReference>
<evidence type="ECO:0000313" key="2">
    <source>
        <dbReference type="EMBL" id="PRP67870.1"/>
    </source>
</evidence>
<name>A0A2S9WWL8_9FLAO</name>
<feature type="signal peptide" evidence="1">
    <location>
        <begin position="1"/>
        <end position="17"/>
    </location>
</feature>
<feature type="chain" id="PRO_5015505853" description="Outer membrane protein beta-barrel domain-containing protein" evidence="1">
    <location>
        <begin position="18"/>
        <end position="166"/>
    </location>
</feature>
<organism evidence="2 3">
    <name type="scientific">Nonlabens agnitus</name>
    <dbReference type="NCBI Taxonomy" id="870484"/>
    <lineage>
        <taxon>Bacteria</taxon>
        <taxon>Pseudomonadati</taxon>
        <taxon>Bacteroidota</taxon>
        <taxon>Flavobacteriia</taxon>
        <taxon>Flavobacteriales</taxon>
        <taxon>Flavobacteriaceae</taxon>
        <taxon>Nonlabens</taxon>
    </lineage>
</organism>
<sequence length="166" mass="18708">MKCHLILFMLISFLSFAQESQTDHSYYDSVNLQVGYQFSFEGPNERNYHLLEIGVNKLHYGGRHGGGFQYGIGSEIGLNTEDFLLGPKIGGVIYYQFVVLGSELVTYTNFDSWTLRYVPIIGLGGNGYSLTIKPQVILTNKNFNPINKVSVQLSASIPLWKEKTDR</sequence>
<evidence type="ECO:0000256" key="1">
    <source>
        <dbReference type="SAM" id="SignalP"/>
    </source>
</evidence>
<gene>
    <name evidence="2" type="ORF">BST86_12560</name>
</gene>